<keyword evidence="2 5" id="KW-0812">Transmembrane</keyword>
<sequence length="517" mass="53856">FWFEPPRSPRGRAAVAFRLQWAGAAAMSGVAVECRLPLAAPAPSSDPRASPPRDPVLAEVEPPWANSLCFLVDIVSLGVLASVIGAVSYAYGYVVGDVLSKWLTWAGGGKKYPQEYLNDGGLGCPWWVLLCWLGGTAVGLLKVAAGFDSYSPFIVEIRSQHCDTVPGLKTCACCVATLLSGAAMGPEAGLASLGGGAGTFFADCVARLGPSWAAEADERRRLYVLGGICAAFGTILPSPWVSLLICAECSMLLHDADGKQLRLFGRRTLYMLGYVATVALAVRCAVGKAPWPADLPGGTWRSGEEHSNAVLPKAVLLGVIGAMASLVQGVVGAVVKLIFAKIGAGIERSLGTPARITALCSLAGLLTGVLGYMCPMSLTSGKDTMLPMIASRLTPDPTGSSWYLLWIAVAKTLSFSVASAGGMVGGPFFPVLFVGVVIGQMCALIPLDWGPHPTAVTVPVVMTCMPGSVFPIPFTLVAVALSFFHLDAEGCVPILIGIMTSYTLVVGSGLFRAMSRG</sequence>
<feature type="non-terminal residue" evidence="6">
    <location>
        <position position="1"/>
    </location>
</feature>
<reference evidence="6" key="1">
    <citation type="submission" date="2023-10" db="EMBL/GenBank/DDBJ databases">
        <authorList>
            <person name="Chen Y."/>
            <person name="Shah S."/>
            <person name="Dougan E. K."/>
            <person name="Thang M."/>
            <person name="Chan C."/>
        </authorList>
    </citation>
    <scope>NUCLEOTIDE SEQUENCE [LARGE SCALE GENOMIC DNA]</scope>
</reference>
<proteinExistence type="predicted"/>
<comment type="caution">
    <text evidence="6">The sequence shown here is derived from an EMBL/GenBank/DDBJ whole genome shotgun (WGS) entry which is preliminary data.</text>
</comment>
<evidence type="ECO:0000256" key="5">
    <source>
        <dbReference type="SAM" id="Phobius"/>
    </source>
</evidence>
<keyword evidence="3 5" id="KW-1133">Transmembrane helix</keyword>
<evidence type="ECO:0008006" key="8">
    <source>
        <dbReference type="Google" id="ProtNLM"/>
    </source>
</evidence>
<feature type="transmembrane region" description="Helical" evidence="5">
    <location>
        <begin position="356"/>
        <end position="378"/>
    </location>
</feature>
<evidence type="ECO:0000313" key="7">
    <source>
        <dbReference type="Proteomes" id="UP001189429"/>
    </source>
</evidence>
<dbReference type="Gene3D" id="1.10.3080.10">
    <property type="entry name" value="Clc chloride channel"/>
    <property type="match status" value="1"/>
</dbReference>
<dbReference type="EMBL" id="CAUYUJ010000421">
    <property type="protein sequence ID" value="CAK0790446.1"/>
    <property type="molecule type" value="Genomic_DNA"/>
</dbReference>
<feature type="transmembrane region" description="Helical" evidence="5">
    <location>
        <begin position="311"/>
        <end position="335"/>
    </location>
</feature>
<dbReference type="InterPro" id="IPR050368">
    <property type="entry name" value="ClC-type_chloride_channel"/>
</dbReference>
<feature type="transmembrane region" description="Helical" evidence="5">
    <location>
        <begin position="428"/>
        <end position="447"/>
    </location>
</feature>
<dbReference type="Pfam" id="PF00654">
    <property type="entry name" value="Voltage_CLC"/>
    <property type="match status" value="1"/>
</dbReference>
<dbReference type="Proteomes" id="UP001189429">
    <property type="component" value="Unassembled WGS sequence"/>
</dbReference>
<organism evidence="6 7">
    <name type="scientific">Prorocentrum cordatum</name>
    <dbReference type="NCBI Taxonomy" id="2364126"/>
    <lineage>
        <taxon>Eukaryota</taxon>
        <taxon>Sar</taxon>
        <taxon>Alveolata</taxon>
        <taxon>Dinophyceae</taxon>
        <taxon>Prorocentrales</taxon>
        <taxon>Prorocentraceae</taxon>
        <taxon>Prorocentrum</taxon>
    </lineage>
</organism>
<evidence type="ECO:0000313" key="6">
    <source>
        <dbReference type="EMBL" id="CAK0790446.1"/>
    </source>
</evidence>
<dbReference type="InterPro" id="IPR014743">
    <property type="entry name" value="Cl-channel_core"/>
</dbReference>
<evidence type="ECO:0000256" key="1">
    <source>
        <dbReference type="ARBA" id="ARBA00004141"/>
    </source>
</evidence>
<feature type="transmembrane region" description="Helical" evidence="5">
    <location>
        <begin position="68"/>
        <end position="91"/>
    </location>
</feature>
<feature type="transmembrane region" description="Helical" evidence="5">
    <location>
        <begin position="126"/>
        <end position="145"/>
    </location>
</feature>
<dbReference type="SUPFAM" id="SSF81340">
    <property type="entry name" value="Clc chloride channel"/>
    <property type="match status" value="1"/>
</dbReference>
<keyword evidence="4 5" id="KW-0472">Membrane</keyword>
<feature type="transmembrane region" description="Helical" evidence="5">
    <location>
        <begin position="491"/>
        <end position="511"/>
    </location>
</feature>
<protein>
    <recommendedName>
        <fullName evidence="8">Chloride channel protein</fullName>
    </recommendedName>
</protein>
<dbReference type="PANTHER" id="PTHR43427">
    <property type="entry name" value="CHLORIDE CHANNEL PROTEIN CLC-E"/>
    <property type="match status" value="1"/>
</dbReference>
<accession>A0ABN9PCM1</accession>
<gene>
    <name evidence="6" type="ORF">PCOR1329_LOCUS1713</name>
</gene>
<keyword evidence="7" id="KW-1185">Reference proteome</keyword>
<evidence type="ECO:0000256" key="3">
    <source>
        <dbReference type="ARBA" id="ARBA00022989"/>
    </source>
</evidence>
<feature type="transmembrane region" description="Helical" evidence="5">
    <location>
        <begin position="402"/>
        <end position="421"/>
    </location>
</feature>
<evidence type="ECO:0000256" key="2">
    <source>
        <dbReference type="ARBA" id="ARBA00022692"/>
    </source>
</evidence>
<dbReference type="InterPro" id="IPR001807">
    <property type="entry name" value="ClC"/>
</dbReference>
<name>A0ABN9PCM1_9DINO</name>
<dbReference type="PANTHER" id="PTHR43427:SF12">
    <property type="entry name" value="CHLORIDE TRANSPORTER"/>
    <property type="match status" value="1"/>
</dbReference>
<feature type="transmembrane region" description="Helical" evidence="5">
    <location>
        <begin position="459"/>
        <end position="484"/>
    </location>
</feature>
<evidence type="ECO:0000256" key="4">
    <source>
        <dbReference type="ARBA" id="ARBA00023136"/>
    </source>
</evidence>
<comment type="subcellular location">
    <subcellularLocation>
        <location evidence="1">Membrane</location>
        <topology evidence="1">Multi-pass membrane protein</topology>
    </subcellularLocation>
</comment>